<feature type="domain" description="Little elongation complex subunit 2 C-terminal" evidence="2">
    <location>
        <begin position="773"/>
        <end position="993"/>
    </location>
</feature>
<name>A0A9W7YHD9_9FUNG</name>
<feature type="compositionally biased region" description="Basic and acidic residues" evidence="1">
    <location>
        <begin position="1"/>
        <end position="13"/>
    </location>
</feature>
<dbReference type="PANTHER" id="PTHR14633">
    <property type="entry name" value="LITTLE ELONGATION COMPLEX SUBUNIT 2"/>
    <property type="match status" value="1"/>
</dbReference>
<dbReference type="AlphaFoldDB" id="A0A9W7YHD9"/>
<dbReference type="Pfam" id="PF10505">
    <property type="entry name" value="NARG2_C"/>
    <property type="match status" value="1"/>
</dbReference>
<feature type="region of interest" description="Disordered" evidence="1">
    <location>
        <begin position="1016"/>
        <end position="1043"/>
    </location>
</feature>
<dbReference type="GO" id="GO:0042795">
    <property type="term" value="P:snRNA transcription by RNA polymerase II"/>
    <property type="evidence" value="ECO:0007669"/>
    <property type="project" value="TreeGrafter"/>
</dbReference>
<keyword evidence="4" id="KW-1185">Reference proteome</keyword>
<feature type="compositionally biased region" description="Low complexity" evidence="1">
    <location>
        <begin position="39"/>
        <end position="50"/>
    </location>
</feature>
<dbReference type="InterPro" id="IPR019535">
    <property type="entry name" value="ICE2_C"/>
</dbReference>
<feature type="compositionally biased region" description="Basic residues" evidence="1">
    <location>
        <begin position="1028"/>
        <end position="1043"/>
    </location>
</feature>
<protein>
    <recommendedName>
        <fullName evidence="2">Little elongation complex subunit 2 C-terminal domain-containing protein</fullName>
    </recommendedName>
</protein>
<feature type="compositionally biased region" description="Polar residues" evidence="1">
    <location>
        <begin position="121"/>
        <end position="137"/>
    </location>
</feature>
<evidence type="ECO:0000259" key="2">
    <source>
        <dbReference type="Pfam" id="PF10505"/>
    </source>
</evidence>
<dbReference type="GO" id="GO:0042796">
    <property type="term" value="P:snRNA transcription by RNA polymerase III"/>
    <property type="evidence" value="ECO:0007669"/>
    <property type="project" value="TreeGrafter"/>
</dbReference>
<feature type="compositionally biased region" description="Low complexity" evidence="1">
    <location>
        <begin position="295"/>
        <end position="319"/>
    </location>
</feature>
<evidence type="ECO:0000256" key="1">
    <source>
        <dbReference type="SAM" id="MobiDB-lite"/>
    </source>
</evidence>
<dbReference type="GO" id="GO:0045945">
    <property type="term" value="P:positive regulation of transcription by RNA polymerase III"/>
    <property type="evidence" value="ECO:0007669"/>
    <property type="project" value="TreeGrafter"/>
</dbReference>
<dbReference type="GO" id="GO:0008023">
    <property type="term" value="C:transcription elongation factor complex"/>
    <property type="evidence" value="ECO:0007669"/>
    <property type="project" value="InterPro"/>
</dbReference>
<feature type="compositionally biased region" description="Gly residues" evidence="1">
    <location>
        <begin position="95"/>
        <end position="105"/>
    </location>
</feature>
<dbReference type="PANTHER" id="PTHR14633:SF3">
    <property type="entry name" value="LITTLE ELONGATION COMPLEX SUBUNIT 2"/>
    <property type="match status" value="1"/>
</dbReference>
<feature type="compositionally biased region" description="Polar residues" evidence="1">
    <location>
        <begin position="211"/>
        <end position="222"/>
    </location>
</feature>
<feature type="non-terminal residue" evidence="3">
    <location>
        <position position="1"/>
    </location>
</feature>
<feature type="compositionally biased region" description="Acidic residues" evidence="1">
    <location>
        <begin position="76"/>
        <end position="87"/>
    </location>
</feature>
<feature type="compositionally biased region" description="Polar residues" evidence="1">
    <location>
        <begin position="327"/>
        <end position="339"/>
    </location>
</feature>
<dbReference type="EMBL" id="JANBOI010000039">
    <property type="protein sequence ID" value="KAJ1735136.1"/>
    <property type="molecule type" value="Genomic_DNA"/>
</dbReference>
<evidence type="ECO:0000313" key="3">
    <source>
        <dbReference type="EMBL" id="KAJ1735136.1"/>
    </source>
</evidence>
<proteinExistence type="predicted"/>
<dbReference type="OrthoDB" id="289162at2759"/>
<gene>
    <name evidence="3" type="ORF">LPJ61_000699</name>
</gene>
<reference evidence="3" key="1">
    <citation type="submission" date="2022-07" db="EMBL/GenBank/DDBJ databases">
        <title>Phylogenomic reconstructions and comparative analyses of Kickxellomycotina fungi.</title>
        <authorList>
            <person name="Reynolds N.K."/>
            <person name="Stajich J.E."/>
            <person name="Barry K."/>
            <person name="Grigoriev I.V."/>
            <person name="Crous P."/>
            <person name="Smith M.E."/>
        </authorList>
    </citation>
    <scope>NUCLEOTIDE SEQUENCE</scope>
    <source>
        <strain evidence="3">BCRC 34381</strain>
    </source>
</reference>
<sequence length="1043" mass="108692">LRNRRLSGEGKEDAFDEESQGGSGPREDSAAPASQGDNEAAYAGGEAVAVPDSDADMDMDESTFKDPDAEHSVMSTDDDEHSEADNDDNGHDMDGGLGDVNGGFLGDFEEIEEDEDVERFMSQNNTPSMSTRQSPETRSLHVCEAPTAHTDGGNSSDENEDSFEPISEPTAAGMADDGSPKVNGHTLQPAASGGPTSLSPATNGAAGDAQTAGSETQASQGRNGRAPSSAGCLLPDDMARLRALQEEFRQSNIPKLPANIFFTPDVYRRCSVLPALASTGQAGEPVQPPESTVVAPTAPAPAAATTTAAAAAPTAARPAAPAPAPQKPSSLRSGGQQSKASVATAAADSTDVAAEAPGLAGNNASGDAGEQQPVQPAAAPESPLRRHTRSRSSLNDQGDVMDTLLGAMGSPSSRGGQPQPKPAADVQQTIPNDMLVAMMAMEGGSVEAVTKAPAGAGGLAKAMAVRLPKGYTGPFSLLTVEEHGRFVALAHRAKAGALGAKEGADYQRLKAKVDIEQQKYRAGAREKALPLLRHIGEGVGQHACREWSRVGAAALGTYPRMYAPVRVRAIRSSASGYVPFVYKDTLYQRGVCHHIANALSGPAPAAAIASDADPWAAPRGGADTPQRHWQHVSMSQDAVAASLADAVGADVAVSASALIALLTLPQAYAQDVIIPFRVIAGADAEDAEDESPAEAGRRRRRRVVFDKPLLPAHAATPRRLGQMYYDQAVRAQAVDAGRPLELSGGSMARLIAESEATGAAPPQNEPGSAAATSDAANANYTLWEFGGLRVLIRYGVHGFVHGDGAAAAAKAPGGQAPPSRTTVTLAVKMERQLGNKSPEAALAAAGGEAYEDIGESERLAWWMACYLRGNPSEVWVSHVDVHKSTIARVTRHTCSDMYPATDASGSAQPSTRGVQDLLQDLLRLPAGQYMLAHRRRTWDATIYKALENQDARAAATASQRTKEAVMDLSAELRPVDPAALAQVDVEDDYVPAAWHGAPGQIPFTYAPADLAVHHPAGAAPWKGGSAARGRRRPGSKKKKAKHA</sequence>
<accession>A0A9W7YHD9</accession>
<comment type="caution">
    <text evidence="3">The sequence shown here is derived from an EMBL/GenBank/DDBJ whole genome shotgun (WGS) entry which is preliminary data.</text>
</comment>
<evidence type="ECO:0000313" key="4">
    <source>
        <dbReference type="Proteomes" id="UP001143981"/>
    </source>
</evidence>
<feature type="region of interest" description="Disordered" evidence="1">
    <location>
        <begin position="279"/>
        <end position="425"/>
    </location>
</feature>
<dbReference type="Proteomes" id="UP001143981">
    <property type="component" value="Unassembled WGS sequence"/>
</dbReference>
<feature type="region of interest" description="Disordered" evidence="1">
    <location>
        <begin position="121"/>
        <end position="233"/>
    </location>
</feature>
<feature type="compositionally biased region" description="Basic and acidic residues" evidence="1">
    <location>
        <begin position="62"/>
        <end position="71"/>
    </location>
</feature>
<feature type="region of interest" description="Disordered" evidence="1">
    <location>
        <begin position="1"/>
        <end position="105"/>
    </location>
</feature>
<organism evidence="3 4">
    <name type="scientific">Coemansia biformis</name>
    <dbReference type="NCBI Taxonomy" id="1286918"/>
    <lineage>
        <taxon>Eukaryota</taxon>
        <taxon>Fungi</taxon>
        <taxon>Fungi incertae sedis</taxon>
        <taxon>Zoopagomycota</taxon>
        <taxon>Kickxellomycotina</taxon>
        <taxon>Kickxellomycetes</taxon>
        <taxon>Kickxellales</taxon>
        <taxon>Kickxellaceae</taxon>
        <taxon>Coemansia</taxon>
    </lineage>
</organism>
<feature type="compositionally biased region" description="Low complexity" evidence="1">
    <location>
        <begin position="340"/>
        <end position="354"/>
    </location>
</feature>